<evidence type="ECO:0000313" key="6">
    <source>
        <dbReference type="EMBL" id="SEG02667.1"/>
    </source>
</evidence>
<dbReference type="Pfam" id="PF00850">
    <property type="entry name" value="Hist_deacetyl"/>
    <property type="match status" value="1"/>
</dbReference>
<dbReference type="RefSeq" id="WP_103909905.1">
    <property type="nucleotide sequence ID" value="NZ_FNUZ01000002.1"/>
</dbReference>
<dbReference type="PRINTS" id="PR01270">
    <property type="entry name" value="HDASUPER"/>
</dbReference>
<keyword evidence="4" id="KW-0006">Acetoin catabolism</keyword>
<evidence type="ECO:0000313" key="7">
    <source>
        <dbReference type="Proteomes" id="UP000236752"/>
    </source>
</evidence>
<dbReference type="InterPro" id="IPR037138">
    <property type="entry name" value="His_deacetylse_dom_sf"/>
</dbReference>
<dbReference type="GO" id="GO:0040029">
    <property type="term" value="P:epigenetic regulation of gene expression"/>
    <property type="evidence" value="ECO:0007669"/>
    <property type="project" value="TreeGrafter"/>
</dbReference>
<organism evidence="6 7">
    <name type="scientific">Thalassococcus halodurans</name>
    <dbReference type="NCBI Taxonomy" id="373675"/>
    <lineage>
        <taxon>Bacteria</taxon>
        <taxon>Pseudomonadati</taxon>
        <taxon>Pseudomonadota</taxon>
        <taxon>Alphaproteobacteria</taxon>
        <taxon>Rhodobacterales</taxon>
        <taxon>Roseobacteraceae</taxon>
        <taxon>Thalassococcus</taxon>
    </lineage>
</organism>
<comment type="similarity">
    <text evidence="2">Belongs to the histone deacetylase family.</text>
</comment>
<gene>
    <name evidence="6" type="ORF">SAMN04488045_1581</name>
</gene>
<dbReference type="CDD" id="cd09994">
    <property type="entry name" value="HDAC_AcuC_like"/>
    <property type="match status" value="1"/>
</dbReference>
<dbReference type="Gene3D" id="3.40.800.20">
    <property type="entry name" value="Histone deacetylase domain"/>
    <property type="match status" value="1"/>
</dbReference>
<dbReference type="InterPro" id="IPR003085">
    <property type="entry name" value="AcuC"/>
</dbReference>
<keyword evidence="7" id="KW-1185">Reference proteome</keyword>
<evidence type="ECO:0000256" key="2">
    <source>
        <dbReference type="ARBA" id="ARBA00005947"/>
    </source>
</evidence>
<dbReference type="PANTHER" id="PTHR10625">
    <property type="entry name" value="HISTONE DEACETYLASE HDAC1-RELATED"/>
    <property type="match status" value="1"/>
</dbReference>
<reference evidence="6 7" key="1">
    <citation type="submission" date="2016-10" db="EMBL/GenBank/DDBJ databases">
        <authorList>
            <person name="de Groot N.N."/>
        </authorList>
    </citation>
    <scope>NUCLEOTIDE SEQUENCE [LARGE SCALE GENOMIC DNA]</scope>
    <source>
        <strain evidence="6 7">DSM 26915</strain>
    </source>
</reference>
<dbReference type="InterPro" id="IPR023696">
    <property type="entry name" value="Ureohydrolase_dom_sf"/>
</dbReference>
<evidence type="ECO:0000256" key="3">
    <source>
        <dbReference type="ARBA" id="ARBA00020218"/>
    </source>
</evidence>
<evidence type="ECO:0000256" key="1">
    <source>
        <dbReference type="ARBA" id="ARBA00005101"/>
    </source>
</evidence>
<dbReference type="OrthoDB" id="9808367at2"/>
<dbReference type="InterPro" id="IPR000286">
    <property type="entry name" value="HDACs"/>
</dbReference>
<dbReference type="PANTHER" id="PTHR10625:SF10">
    <property type="entry name" value="HISTONE DEACETYLASE HDAC1"/>
    <property type="match status" value="1"/>
</dbReference>
<protein>
    <recommendedName>
        <fullName evidence="3">Acetoin utilization protein AcuC</fullName>
    </recommendedName>
</protein>
<dbReference type="SUPFAM" id="SSF52768">
    <property type="entry name" value="Arginase/deacetylase"/>
    <property type="match status" value="1"/>
</dbReference>
<dbReference type="UniPathway" id="UPA00040"/>
<dbReference type="GO" id="GO:0004407">
    <property type="term" value="F:histone deacetylase activity"/>
    <property type="evidence" value="ECO:0007669"/>
    <property type="project" value="TreeGrafter"/>
</dbReference>
<dbReference type="GO" id="GO:0045150">
    <property type="term" value="P:acetoin catabolic process"/>
    <property type="evidence" value="ECO:0007669"/>
    <property type="project" value="UniProtKB-UniPathway"/>
</dbReference>
<name>A0A1H5WUQ4_9RHOB</name>
<feature type="domain" description="Histone deacetylase" evidence="5">
    <location>
        <begin position="20"/>
        <end position="304"/>
    </location>
</feature>
<dbReference type="Proteomes" id="UP000236752">
    <property type="component" value="Unassembled WGS sequence"/>
</dbReference>
<dbReference type="InterPro" id="IPR023801">
    <property type="entry name" value="His_deacetylse_dom"/>
</dbReference>
<evidence type="ECO:0000259" key="5">
    <source>
        <dbReference type="Pfam" id="PF00850"/>
    </source>
</evidence>
<evidence type="ECO:0000256" key="4">
    <source>
        <dbReference type="ARBA" id="ARBA00022627"/>
    </source>
</evidence>
<proteinExistence type="inferred from homology"/>
<sequence>MTELFIGSNIYRGSSYGPLHPLSIPRVPAVIDLSRALGWLPSERYRTSPLAKPVALERFHTPEYVSALLSAEKEQSVSEATRTRHHLGTLSNPVFTEMYRRPATAVGGGLLAAELVADGGVVFNPGGGTHHGMADRAGGFCYLNEPVLTIQRLLELGCQRVAYVDIDAHHCDGVAEAFHGADNVRMVSVHEANRWPFTGDIDDDAGGAALNLPVARCFNDTEFDLVLDQIILPAVQSFKADAVFLQCGADAVSEDPLARLSLSNRCHVKTVRALRPLAPRLIVSGGGGYNPWTVGRAWTAVWAEIAGFEVPDVLPSEASDILRALSWPRKAKPDHTLLATILDKPRNGPIRDDLRRDVAVLSERLKGWSG</sequence>
<dbReference type="EMBL" id="FNUZ01000002">
    <property type="protein sequence ID" value="SEG02667.1"/>
    <property type="molecule type" value="Genomic_DNA"/>
</dbReference>
<accession>A0A1H5WUQ4</accession>
<comment type="pathway">
    <text evidence="1">Ketone degradation; acetoin degradation.</text>
</comment>
<dbReference type="AlphaFoldDB" id="A0A1H5WUQ4"/>